<name>A0A914ZA05_9BILA</name>
<evidence type="ECO:0000313" key="1">
    <source>
        <dbReference type="Proteomes" id="UP000887577"/>
    </source>
</evidence>
<evidence type="ECO:0000313" key="2">
    <source>
        <dbReference type="WBParaSite" id="PSU_v2.g9153.t1"/>
    </source>
</evidence>
<protein>
    <submittedName>
        <fullName evidence="2">Uncharacterized protein</fullName>
    </submittedName>
</protein>
<reference evidence="2" key="1">
    <citation type="submission" date="2022-11" db="UniProtKB">
        <authorList>
            <consortium name="WormBaseParasite"/>
        </authorList>
    </citation>
    <scope>IDENTIFICATION</scope>
</reference>
<dbReference type="WBParaSite" id="PSU_v2.g9153.t1">
    <property type="protein sequence ID" value="PSU_v2.g9153.t1"/>
    <property type="gene ID" value="PSU_v2.g9153"/>
</dbReference>
<dbReference type="AntiFam" id="ANF00159">
    <property type="entry name" value="Shadow ORF (opposite uvrA)"/>
</dbReference>
<accession>A0A914ZA05</accession>
<keyword evidence="1" id="KW-1185">Reference proteome</keyword>
<organism evidence="1 2">
    <name type="scientific">Panagrolaimus superbus</name>
    <dbReference type="NCBI Taxonomy" id="310955"/>
    <lineage>
        <taxon>Eukaryota</taxon>
        <taxon>Metazoa</taxon>
        <taxon>Ecdysozoa</taxon>
        <taxon>Nematoda</taxon>
        <taxon>Chromadorea</taxon>
        <taxon>Rhabditida</taxon>
        <taxon>Tylenchina</taxon>
        <taxon>Panagrolaimomorpha</taxon>
        <taxon>Panagrolaimoidea</taxon>
        <taxon>Panagrolaimidae</taxon>
        <taxon>Panagrolaimus</taxon>
    </lineage>
</organism>
<sequence>MVSGANRVFVVLHHNHGITEIAQMDKRTQQALVIALVQADRWLVQHVHNANQARTNLARQTDTLGFTAGKRFCRAGKRQVIQADVNEEFQTIADLFKNFFRNLRPLTCEFEIVEEFHRMTDAHVGDGGQRRILDIHVARFPTQTRSFAAGAWAIADKLG</sequence>
<proteinExistence type="predicted"/>
<dbReference type="Proteomes" id="UP000887577">
    <property type="component" value="Unplaced"/>
</dbReference>
<dbReference type="AlphaFoldDB" id="A0A914ZA05"/>